<name>A0A9K3NWJ2_HELAN</name>
<accession>A0A9K3NWJ2</accession>
<organism evidence="1 2">
    <name type="scientific">Helianthus annuus</name>
    <name type="common">Common sunflower</name>
    <dbReference type="NCBI Taxonomy" id="4232"/>
    <lineage>
        <taxon>Eukaryota</taxon>
        <taxon>Viridiplantae</taxon>
        <taxon>Streptophyta</taxon>
        <taxon>Embryophyta</taxon>
        <taxon>Tracheophyta</taxon>
        <taxon>Spermatophyta</taxon>
        <taxon>Magnoliopsida</taxon>
        <taxon>eudicotyledons</taxon>
        <taxon>Gunneridae</taxon>
        <taxon>Pentapetalae</taxon>
        <taxon>asterids</taxon>
        <taxon>campanulids</taxon>
        <taxon>Asterales</taxon>
        <taxon>Asteraceae</taxon>
        <taxon>Asteroideae</taxon>
        <taxon>Heliantheae alliance</taxon>
        <taxon>Heliantheae</taxon>
        <taxon>Helianthus</taxon>
    </lineage>
</organism>
<proteinExistence type="predicted"/>
<reference evidence="1" key="1">
    <citation type="journal article" date="2017" name="Nature">
        <title>The sunflower genome provides insights into oil metabolism, flowering and Asterid evolution.</title>
        <authorList>
            <person name="Badouin H."/>
            <person name="Gouzy J."/>
            <person name="Grassa C.J."/>
            <person name="Murat F."/>
            <person name="Staton S.E."/>
            <person name="Cottret L."/>
            <person name="Lelandais-Briere C."/>
            <person name="Owens G.L."/>
            <person name="Carrere S."/>
            <person name="Mayjonade B."/>
            <person name="Legrand L."/>
            <person name="Gill N."/>
            <person name="Kane N.C."/>
            <person name="Bowers J.E."/>
            <person name="Hubner S."/>
            <person name="Bellec A."/>
            <person name="Berard A."/>
            <person name="Berges H."/>
            <person name="Blanchet N."/>
            <person name="Boniface M.C."/>
            <person name="Brunel D."/>
            <person name="Catrice O."/>
            <person name="Chaidir N."/>
            <person name="Claudel C."/>
            <person name="Donnadieu C."/>
            <person name="Faraut T."/>
            <person name="Fievet G."/>
            <person name="Helmstetter N."/>
            <person name="King M."/>
            <person name="Knapp S.J."/>
            <person name="Lai Z."/>
            <person name="Le Paslier M.C."/>
            <person name="Lippi Y."/>
            <person name="Lorenzon L."/>
            <person name="Mandel J.R."/>
            <person name="Marage G."/>
            <person name="Marchand G."/>
            <person name="Marquand E."/>
            <person name="Bret-Mestries E."/>
            <person name="Morien E."/>
            <person name="Nambeesan S."/>
            <person name="Nguyen T."/>
            <person name="Pegot-Espagnet P."/>
            <person name="Pouilly N."/>
            <person name="Raftis F."/>
            <person name="Sallet E."/>
            <person name="Schiex T."/>
            <person name="Thomas J."/>
            <person name="Vandecasteele C."/>
            <person name="Vares D."/>
            <person name="Vear F."/>
            <person name="Vautrin S."/>
            <person name="Crespi M."/>
            <person name="Mangin B."/>
            <person name="Burke J.M."/>
            <person name="Salse J."/>
            <person name="Munos S."/>
            <person name="Vincourt P."/>
            <person name="Rieseberg L.H."/>
            <person name="Langlade N.B."/>
        </authorList>
    </citation>
    <scope>NUCLEOTIDE SEQUENCE</scope>
    <source>
        <tissue evidence="1">Leaves</tissue>
    </source>
</reference>
<dbReference type="EMBL" id="MNCJ02000318">
    <property type="protein sequence ID" value="KAF5814670.1"/>
    <property type="molecule type" value="Genomic_DNA"/>
</dbReference>
<keyword evidence="2" id="KW-1185">Reference proteome</keyword>
<dbReference type="AlphaFoldDB" id="A0A9K3NWJ2"/>
<protein>
    <submittedName>
        <fullName evidence="1">Uncharacterized protein</fullName>
    </submittedName>
</protein>
<gene>
    <name evidence="1" type="ORF">HanXRQr2_Chr03g0113701</name>
</gene>
<comment type="caution">
    <text evidence="1">The sequence shown here is derived from an EMBL/GenBank/DDBJ whole genome shotgun (WGS) entry which is preliminary data.</text>
</comment>
<evidence type="ECO:0000313" key="1">
    <source>
        <dbReference type="EMBL" id="KAF5814670.1"/>
    </source>
</evidence>
<dbReference type="Gramene" id="mRNA:HanXRQr2_Chr03g0113701">
    <property type="protein sequence ID" value="CDS:HanXRQr2_Chr03g0113701.1"/>
    <property type="gene ID" value="HanXRQr2_Chr03g0113701"/>
</dbReference>
<dbReference type="Proteomes" id="UP000215914">
    <property type="component" value="Unassembled WGS sequence"/>
</dbReference>
<evidence type="ECO:0000313" key="2">
    <source>
        <dbReference type="Proteomes" id="UP000215914"/>
    </source>
</evidence>
<reference evidence="1" key="2">
    <citation type="submission" date="2020-06" db="EMBL/GenBank/DDBJ databases">
        <title>Helianthus annuus Genome sequencing and assembly Release 2.</title>
        <authorList>
            <person name="Gouzy J."/>
            <person name="Langlade N."/>
            <person name="Munos S."/>
        </authorList>
    </citation>
    <scope>NUCLEOTIDE SEQUENCE</scope>
    <source>
        <tissue evidence="1">Leaves</tissue>
    </source>
</reference>
<sequence length="65" mass="7470">MNLYKRTLHDIRATRGPTNGNYSIFFSMEILSLKSNQLCQDPALNMNIVLWLTQLRNCVDNTPSP</sequence>